<dbReference type="PROSITE" id="PS51820">
    <property type="entry name" value="PA14"/>
    <property type="match status" value="1"/>
</dbReference>
<dbReference type="InterPro" id="IPR026444">
    <property type="entry name" value="Secre_tail"/>
</dbReference>
<accession>A0ABX3NPZ3</accession>
<dbReference type="EMBL" id="LWBO01000044">
    <property type="protein sequence ID" value="OQP42325.1"/>
    <property type="molecule type" value="Genomic_DNA"/>
</dbReference>
<dbReference type="Proteomes" id="UP000192277">
    <property type="component" value="Unassembled WGS sequence"/>
</dbReference>
<evidence type="ECO:0000313" key="4">
    <source>
        <dbReference type="Proteomes" id="UP000192277"/>
    </source>
</evidence>
<organism evidence="3 4">
    <name type="scientific">Niastella koreensis</name>
    <dbReference type="NCBI Taxonomy" id="354356"/>
    <lineage>
        <taxon>Bacteria</taxon>
        <taxon>Pseudomonadati</taxon>
        <taxon>Bacteroidota</taxon>
        <taxon>Chitinophagia</taxon>
        <taxon>Chitinophagales</taxon>
        <taxon>Chitinophagaceae</taxon>
        <taxon>Niastella</taxon>
    </lineage>
</organism>
<dbReference type="InterPro" id="IPR037524">
    <property type="entry name" value="PA14/GLEYA"/>
</dbReference>
<name>A0ABX3NPZ3_9BACT</name>
<evidence type="ECO:0000313" key="3">
    <source>
        <dbReference type="EMBL" id="OQP42325.1"/>
    </source>
</evidence>
<feature type="chain" id="PRO_5045264804" description="PA14 domain-containing protein" evidence="1">
    <location>
        <begin position="25"/>
        <end position="498"/>
    </location>
</feature>
<proteinExistence type="predicted"/>
<sequence>MKTGKLLVISLILFGRLSAQCPTAQGDQTTYGTNDTWIGYVYDNDNFTNYMGYVNEGSPGLMNFDQKFGNVNQITYPTNGCSIQTESFAIRYKLTKNFAPDTYSFTVGGDDGYRFSIDGGNTWLIGDWGGHSYTTRSISVALSGVVNMVIEYYDNGGGNEISFQACGGTTDETLYGSGDVWRGYVYDNPDLTAWKGVVFEGASGNPYFDEGFGGDDVTYNTSNCSIQTSSFSVRYRLKKTFPPSTVNFLVGGDDGYRFSLDGGATWVINNWGDHVYQTGSYSAYLGGTLNMVLEYYENGGANRVSFDINSIVLPAQLQQFSGRVQNEQTLLNWTITLTSNTDHFVVERSADGRAFFSVGQVKASTGVTNAAGARFAFTDPTAFTGTQYYRLRLVDVAGVSTYSESITIKNNITGQARIYPTIIQPNTSLWLQTGKQLDNMTLTITDLMGRRVMQQHTPALSGNQTTSYTLPSLMTKGTYVVQVKDVSGVQLTQKIVVQ</sequence>
<dbReference type="RefSeq" id="WP_014220609.1">
    <property type="nucleotide sequence ID" value="NZ_LWBO01000044.1"/>
</dbReference>
<reference evidence="3 4" key="1">
    <citation type="submission" date="2016-04" db="EMBL/GenBank/DDBJ databases">
        <authorList>
            <person name="Chen L."/>
            <person name="Zhuang W."/>
            <person name="Wang G."/>
        </authorList>
    </citation>
    <scope>NUCLEOTIDE SEQUENCE [LARGE SCALE GENOMIC DNA]</scope>
    <source>
        <strain evidence="4">GR20</strain>
    </source>
</reference>
<evidence type="ECO:0000256" key="1">
    <source>
        <dbReference type="SAM" id="SignalP"/>
    </source>
</evidence>
<keyword evidence="1" id="KW-0732">Signal</keyword>
<feature type="signal peptide" evidence="1">
    <location>
        <begin position="1"/>
        <end position="24"/>
    </location>
</feature>
<keyword evidence="4" id="KW-1185">Reference proteome</keyword>
<evidence type="ECO:0000259" key="2">
    <source>
        <dbReference type="PROSITE" id="PS51820"/>
    </source>
</evidence>
<comment type="caution">
    <text evidence="3">The sequence shown here is derived from an EMBL/GenBank/DDBJ whole genome shotgun (WGS) entry which is preliminary data.</text>
</comment>
<protein>
    <recommendedName>
        <fullName evidence="2">PA14 domain-containing protein</fullName>
    </recommendedName>
</protein>
<feature type="domain" description="PA14" evidence="2">
    <location>
        <begin position="32"/>
        <end position="179"/>
    </location>
</feature>
<dbReference type="NCBIfam" id="TIGR04183">
    <property type="entry name" value="Por_Secre_tail"/>
    <property type="match status" value="1"/>
</dbReference>
<gene>
    <name evidence="3" type="ORF">A4D02_12130</name>
</gene>